<sequence>MRILLAEPAGTDALEAVDQLGRGNFRRDVHEQVDVVVLAVALDQLAFEVGAHGTHDLFPARQVGVLEA</sequence>
<proteinExistence type="predicted"/>
<gene>
    <name evidence="1" type="ORF">FHS42_005507</name>
</gene>
<dbReference type="Proteomes" id="UP000588098">
    <property type="component" value="Unassembled WGS sequence"/>
</dbReference>
<protein>
    <submittedName>
        <fullName evidence="1">Uncharacterized protein</fullName>
    </submittedName>
</protein>
<keyword evidence="2" id="KW-1185">Reference proteome</keyword>
<evidence type="ECO:0000313" key="1">
    <source>
        <dbReference type="EMBL" id="MBB5938418.1"/>
    </source>
</evidence>
<dbReference type="AlphaFoldDB" id="A0A7W9V0P2"/>
<name>A0A7W9V0P2_9ACTN</name>
<comment type="caution">
    <text evidence="1">The sequence shown here is derived from an EMBL/GenBank/DDBJ whole genome shotgun (WGS) entry which is preliminary data.</text>
</comment>
<accession>A0A7W9V0P2</accession>
<evidence type="ECO:0000313" key="2">
    <source>
        <dbReference type="Proteomes" id="UP000588098"/>
    </source>
</evidence>
<dbReference type="EMBL" id="JACHJL010000016">
    <property type="protein sequence ID" value="MBB5938418.1"/>
    <property type="molecule type" value="Genomic_DNA"/>
</dbReference>
<reference evidence="1 2" key="1">
    <citation type="submission" date="2020-08" db="EMBL/GenBank/DDBJ databases">
        <title>Genomic Encyclopedia of Type Strains, Phase III (KMG-III): the genomes of soil and plant-associated and newly described type strains.</title>
        <authorList>
            <person name="Whitman W."/>
        </authorList>
    </citation>
    <scope>NUCLEOTIDE SEQUENCE [LARGE SCALE GENOMIC DNA]</scope>
    <source>
        <strain evidence="1 2">CECT 8305</strain>
    </source>
</reference>
<organism evidence="1 2">
    <name type="scientific">Streptomyces zagrosensis</name>
    <dbReference type="NCBI Taxonomy" id="1042984"/>
    <lineage>
        <taxon>Bacteria</taxon>
        <taxon>Bacillati</taxon>
        <taxon>Actinomycetota</taxon>
        <taxon>Actinomycetes</taxon>
        <taxon>Kitasatosporales</taxon>
        <taxon>Streptomycetaceae</taxon>
        <taxon>Streptomyces</taxon>
    </lineage>
</organism>